<dbReference type="InterPro" id="IPR046960">
    <property type="entry name" value="PPR_At4g14850-like_plant"/>
</dbReference>
<evidence type="ECO:0000256" key="2">
    <source>
        <dbReference type="PROSITE-ProRule" id="PRU00708"/>
    </source>
</evidence>
<keyword evidence="4" id="KW-1185">Reference proteome</keyword>
<dbReference type="eggNOG" id="KOG4197">
    <property type="taxonomic scope" value="Eukaryota"/>
</dbReference>
<evidence type="ECO:0000256" key="1">
    <source>
        <dbReference type="ARBA" id="ARBA00022737"/>
    </source>
</evidence>
<dbReference type="Pfam" id="PF13041">
    <property type="entry name" value="PPR_2"/>
    <property type="match status" value="1"/>
</dbReference>
<dbReference type="FunFam" id="1.25.40.10:FF:000158">
    <property type="entry name" value="pentatricopeptide repeat-containing protein At2g33680"/>
    <property type="match status" value="1"/>
</dbReference>
<dbReference type="NCBIfam" id="TIGR00756">
    <property type="entry name" value="PPR"/>
    <property type="match status" value="5"/>
</dbReference>
<evidence type="ECO:0000313" key="4">
    <source>
        <dbReference type="Proteomes" id="UP000001514"/>
    </source>
</evidence>
<dbReference type="InParanoid" id="D8RMZ8"/>
<sequence length="320" mass="35717">MPLRDSVSWAGMFQAFARCGHLEAAKETFYQVPCKDVVTWNLLLAAFLHNDCRIQEARCVFERMPKRSLISWNSLLATYARTGNVCEAKRLFDRMPGRDVFSWTTMVGGFAEKADVTEARRFFARMPKQNVVSWNTMVATNSQGGHLAEAERLFEEMPERNFYSWSVMLAAYAHLGHTEEAIRVFHEMEVDGVRPDEVAFMCLLAACGHRGMVAEALGYFASMVSDYGLEPTAEHYSSIVASFARSGQLKHAEELLASMPFLPDQVAWRVFLGACGTLEDVSRAQAAARRVSDLVPANSVPYVVLANTYRAGLGSFPEPS</sequence>
<dbReference type="PANTHER" id="PTHR47926">
    <property type="entry name" value="PENTATRICOPEPTIDE REPEAT-CONTAINING PROTEIN"/>
    <property type="match status" value="1"/>
</dbReference>
<dbReference type="OrthoDB" id="185373at2759"/>
<proteinExistence type="predicted"/>
<dbReference type="InterPro" id="IPR011990">
    <property type="entry name" value="TPR-like_helical_dom_sf"/>
</dbReference>
<dbReference type="InterPro" id="IPR002885">
    <property type="entry name" value="PPR_rpt"/>
</dbReference>
<feature type="repeat" description="PPR" evidence="2">
    <location>
        <begin position="130"/>
        <end position="160"/>
    </location>
</feature>
<name>D8RMZ8_SELML</name>
<dbReference type="Gramene" id="EFJ26626">
    <property type="protein sequence ID" value="EFJ26626"/>
    <property type="gene ID" value="SELMODRAFT_97596"/>
</dbReference>
<dbReference type="GO" id="GO:0003723">
    <property type="term" value="F:RNA binding"/>
    <property type="evidence" value="ECO:0007669"/>
    <property type="project" value="InterPro"/>
</dbReference>
<evidence type="ECO:0008006" key="5">
    <source>
        <dbReference type="Google" id="ProtNLM"/>
    </source>
</evidence>
<dbReference type="Gene3D" id="1.25.40.10">
    <property type="entry name" value="Tetratricopeptide repeat domain"/>
    <property type="match status" value="3"/>
</dbReference>
<dbReference type="GO" id="GO:0009451">
    <property type="term" value="P:RNA modification"/>
    <property type="evidence" value="ECO:0007669"/>
    <property type="project" value="InterPro"/>
</dbReference>
<keyword evidence="1" id="KW-0677">Repeat</keyword>
<dbReference type="HOGENOM" id="CLU_002706_0_0_1"/>
<feature type="repeat" description="PPR" evidence="2">
    <location>
        <begin position="68"/>
        <end position="102"/>
    </location>
</feature>
<organism evidence="4">
    <name type="scientific">Selaginella moellendorffii</name>
    <name type="common">Spikemoss</name>
    <dbReference type="NCBI Taxonomy" id="88036"/>
    <lineage>
        <taxon>Eukaryota</taxon>
        <taxon>Viridiplantae</taxon>
        <taxon>Streptophyta</taxon>
        <taxon>Embryophyta</taxon>
        <taxon>Tracheophyta</taxon>
        <taxon>Lycopodiopsida</taxon>
        <taxon>Selaginellales</taxon>
        <taxon>Selaginellaceae</taxon>
        <taxon>Selaginella</taxon>
    </lineage>
</organism>
<dbReference type="Proteomes" id="UP000001514">
    <property type="component" value="Unassembled WGS sequence"/>
</dbReference>
<dbReference type="KEGG" id="smo:SELMODRAFT_97596"/>
<dbReference type="PROSITE" id="PS51375">
    <property type="entry name" value="PPR"/>
    <property type="match status" value="4"/>
</dbReference>
<dbReference type="GO" id="GO:0048731">
    <property type="term" value="P:system development"/>
    <property type="evidence" value="ECO:0007669"/>
    <property type="project" value="UniProtKB-ARBA"/>
</dbReference>
<feature type="repeat" description="PPR" evidence="2">
    <location>
        <begin position="161"/>
        <end position="195"/>
    </location>
</feature>
<accession>D8RMZ8</accession>
<evidence type="ECO:0000313" key="3">
    <source>
        <dbReference type="EMBL" id="EFJ26626.1"/>
    </source>
</evidence>
<protein>
    <recommendedName>
        <fullName evidence="5">Pentacotripeptide-repeat region of PRORP domain-containing protein</fullName>
    </recommendedName>
</protein>
<dbReference type="AlphaFoldDB" id="D8RMZ8"/>
<dbReference type="EMBL" id="GL377584">
    <property type="protein sequence ID" value="EFJ26626.1"/>
    <property type="molecule type" value="Genomic_DNA"/>
</dbReference>
<feature type="repeat" description="PPR" evidence="2">
    <location>
        <begin position="36"/>
        <end position="67"/>
    </location>
</feature>
<gene>
    <name evidence="3" type="ORF">SELMODRAFT_97596</name>
</gene>
<reference evidence="3 4" key="1">
    <citation type="journal article" date="2011" name="Science">
        <title>The Selaginella genome identifies genetic changes associated with the evolution of vascular plants.</title>
        <authorList>
            <person name="Banks J.A."/>
            <person name="Nishiyama T."/>
            <person name="Hasebe M."/>
            <person name="Bowman J.L."/>
            <person name="Gribskov M."/>
            <person name="dePamphilis C."/>
            <person name="Albert V.A."/>
            <person name="Aono N."/>
            <person name="Aoyama T."/>
            <person name="Ambrose B.A."/>
            <person name="Ashton N.W."/>
            <person name="Axtell M.J."/>
            <person name="Barker E."/>
            <person name="Barker M.S."/>
            <person name="Bennetzen J.L."/>
            <person name="Bonawitz N.D."/>
            <person name="Chapple C."/>
            <person name="Cheng C."/>
            <person name="Correa L.G."/>
            <person name="Dacre M."/>
            <person name="DeBarry J."/>
            <person name="Dreyer I."/>
            <person name="Elias M."/>
            <person name="Engstrom E.M."/>
            <person name="Estelle M."/>
            <person name="Feng L."/>
            <person name="Finet C."/>
            <person name="Floyd S.K."/>
            <person name="Frommer W.B."/>
            <person name="Fujita T."/>
            <person name="Gramzow L."/>
            <person name="Gutensohn M."/>
            <person name="Harholt J."/>
            <person name="Hattori M."/>
            <person name="Heyl A."/>
            <person name="Hirai T."/>
            <person name="Hiwatashi Y."/>
            <person name="Ishikawa M."/>
            <person name="Iwata M."/>
            <person name="Karol K.G."/>
            <person name="Koehler B."/>
            <person name="Kolukisaoglu U."/>
            <person name="Kubo M."/>
            <person name="Kurata T."/>
            <person name="Lalonde S."/>
            <person name="Li K."/>
            <person name="Li Y."/>
            <person name="Litt A."/>
            <person name="Lyons E."/>
            <person name="Manning G."/>
            <person name="Maruyama T."/>
            <person name="Michael T.P."/>
            <person name="Mikami K."/>
            <person name="Miyazaki S."/>
            <person name="Morinaga S."/>
            <person name="Murata T."/>
            <person name="Mueller-Roeber B."/>
            <person name="Nelson D.R."/>
            <person name="Obara M."/>
            <person name="Oguri Y."/>
            <person name="Olmstead R.G."/>
            <person name="Onodera N."/>
            <person name="Petersen B.L."/>
            <person name="Pils B."/>
            <person name="Prigge M."/>
            <person name="Rensing S.A."/>
            <person name="Riano-Pachon D.M."/>
            <person name="Roberts A.W."/>
            <person name="Sato Y."/>
            <person name="Scheller H.V."/>
            <person name="Schulz B."/>
            <person name="Schulz C."/>
            <person name="Shakirov E.V."/>
            <person name="Shibagaki N."/>
            <person name="Shinohara N."/>
            <person name="Shippen D.E."/>
            <person name="Soerensen I."/>
            <person name="Sotooka R."/>
            <person name="Sugimoto N."/>
            <person name="Sugita M."/>
            <person name="Sumikawa N."/>
            <person name="Tanurdzic M."/>
            <person name="Theissen G."/>
            <person name="Ulvskov P."/>
            <person name="Wakazuki S."/>
            <person name="Weng J.K."/>
            <person name="Willats W.W."/>
            <person name="Wipf D."/>
            <person name="Wolf P.G."/>
            <person name="Yang L."/>
            <person name="Zimmer A.D."/>
            <person name="Zhu Q."/>
            <person name="Mitros T."/>
            <person name="Hellsten U."/>
            <person name="Loque D."/>
            <person name="Otillar R."/>
            <person name="Salamov A."/>
            <person name="Schmutz J."/>
            <person name="Shapiro H."/>
            <person name="Lindquist E."/>
            <person name="Lucas S."/>
            <person name="Rokhsar D."/>
            <person name="Grigoriev I.V."/>
        </authorList>
    </citation>
    <scope>NUCLEOTIDE SEQUENCE [LARGE SCALE GENOMIC DNA]</scope>
</reference>
<dbReference type="Pfam" id="PF01535">
    <property type="entry name" value="PPR"/>
    <property type="match status" value="4"/>
</dbReference>